<proteinExistence type="inferred from homology"/>
<organism evidence="4 5">
    <name type="scientific">Xylona heveae (strain CBS 132557 / TC161)</name>
    <dbReference type="NCBI Taxonomy" id="1328760"/>
    <lineage>
        <taxon>Eukaryota</taxon>
        <taxon>Fungi</taxon>
        <taxon>Dikarya</taxon>
        <taxon>Ascomycota</taxon>
        <taxon>Pezizomycotina</taxon>
        <taxon>Xylonomycetes</taxon>
        <taxon>Xylonales</taxon>
        <taxon>Xylonaceae</taxon>
        <taxon>Xylona</taxon>
    </lineage>
</organism>
<dbReference type="OMA" id="DPWGWVD"/>
<dbReference type="CDD" id="cd05327">
    <property type="entry name" value="retinol-DH_like_SDR_c_like"/>
    <property type="match status" value="1"/>
</dbReference>
<dbReference type="Gene3D" id="3.40.50.720">
    <property type="entry name" value="NAD(P)-binding Rossmann-like Domain"/>
    <property type="match status" value="1"/>
</dbReference>
<dbReference type="SUPFAM" id="SSF51735">
    <property type="entry name" value="NAD(P)-binding Rossmann-fold domains"/>
    <property type="match status" value="1"/>
</dbReference>
<reference evidence="4 5" key="1">
    <citation type="journal article" date="2016" name="Fungal Biol.">
        <title>The genome of Xylona heveae provides a window into fungal endophytism.</title>
        <authorList>
            <person name="Gazis R."/>
            <person name="Kuo A."/>
            <person name="Riley R."/>
            <person name="LaButti K."/>
            <person name="Lipzen A."/>
            <person name="Lin J."/>
            <person name="Amirebrahimi M."/>
            <person name="Hesse C.N."/>
            <person name="Spatafora J.W."/>
            <person name="Henrissat B."/>
            <person name="Hainaut M."/>
            <person name="Grigoriev I.V."/>
            <person name="Hibbett D.S."/>
        </authorList>
    </citation>
    <scope>NUCLEOTIDE SEQUENCE [LARGE SCALE GENOMIC DNA]</scope>
    <source>
        <strain evidence="4 5">TC161</strain>
    </source>
</reference>
<dbReference type="Proteomes" id="UP000076632">
    <property type="component" value="Unassembled WGS sequence"/>
</dbReference>
<protein>
    <submittedName>
        <fullName evidence="4">NAD(P)-binding protein</fullName>
    </submittedName>
</protein>
<dbReference type="PANTHER" id="PTHR24320:SF283">
    <property type="entry name" value="RETINOL DEHYDROGENASE 11"/>
    <property type="match status" value="1"/>
</dbReference>
<evidence type="ECO:0000313" key="5">
    <source>
        <dbReference type="Proteomes" id="UP000076632"/>
    </source>
</evidence>
<dbReference type="PRINTS" id="PR00081">
    <property type="entry name" value="GDHRDH"/>
</dbReference>
<dbReference type="InterPro" id="IPR002347">
    <property type="entry name" value="SDR_fam"/>
</dbReference>
<gene>
    <name evidence="4" type="ORF">L228DRAFT_243344</name>
</gene>
<dbReference type="OrthoDB" id="191139at2759"/>
<dbReference type="InParanoid" id="A0A165JZE4"/>
<sequence length="319" mass="34513">MVIFGHNTTSEEVAALFADQVKGKIVLITGASPGGLGAQTAIALSRSQPKLLIIAGRDISKLLETEKQIKAASADTAVRPLVLDLSSLKQVRKAAAEVNGYPESIDVLINNAGIMASPFSLTEDGFESQFGVNHLGHFLFTNLIMPKILAAGPGARIVNISSRGHQFEGIRFDDYNFENGRDYNKWKGYGQSKTANILFSLALAEKLKSKGLLAYSVYPGGIATNLARHLTPEDVKALGWWDENGKAVDNDLFKWKTVSQGASTQIVAAFSPDIVDQNGAYLKDCNVDMEAVAPYAKDTALAMKLWTLSEDLVGEKFNF</sequence>
<dbReference type="RefSeq" id="XP_018192375.1">
    <property type="nucleotide sequence ID" value="XM_018331664.1"/>
</dbReference>
<dbReference type="EMBL" id="KV407454">
    <property type="protein sequence ID" value="KZF26820.1"/>
    <property type="molecule type" value="Genomic_DNA"/>
</dbReference>
<comment type="similarity">
    <text evidence="1 3">Belongs to the short-chain dehydrogenases/reductases (SDR) family.</text>
</comment>
<keyword evidence="2" id="KW-0560">Oxidoreductase</keyword>
<dbReference type="PANTHER" id="PTHR24320">
    <property type="entry name" value="RETINOL DEHYDROGENASE"/>
    <property type="match status" value="1"/>
</dbReference>
<dbReference type="GO" id="GO:0016491">
    <property type="term" value="F:oxidoreductase activity"/>
    <property type="evidence" value="ECO:0007669"/>
    <property type="project" value="UniProtKB-KW"/>
</dbReference>
<dbReference type="InterPro" id="IPR036291">
    <property type="entry name" value="NAD(P)-bd_dom_sf"/>
</dbReference>
<dbReference type="STRING" id="1328760.A0A165JZE4"/>
<keyword evidence="5" id="KW-1185">Reference proteome</keyword>
<name>A0A165JZE4_XYLHT</name>
<evidence type="ECO:0000256" key="2">
    <source>
        <dbReference type="ARBA" id="ARBA00023002"/>
    </source>
</evidence>
<accession>A0A165JZE4</accession>
<evidence type="ECO:0000313" key="4">
    <source>
        <dbReference type="EMBL" id="KZF26820.1"/>
    </source>
</evidence>
<dbReference type="AlphaFoldDB" id="A0A165JZE4"/>
<dbReference type="Pfam" id="PF00106">
    <property type="entry name" value="adh_short"/>
    <property type="match status" value="1"/>
</dbReference>
<dbReference type="PRINTS" id="PR00080">
    <property type="entry name" value="SDRFAMILY"/>
</dbReference>
<evidence type="ECO:0000256" key="3">
    <source>
        <dbReference type="RuleBase" id="RU000363"/>
    </source>
</evidence>
<evidence type="ECO:0000256" key="1">
    <source>
        <dbReference type="ARBA" id="ARBA00006484"/>
    </source>
</evidence>
<dbReference type="GeneID" id="28896801"/>